<evidence type="ECO:0000256" key="3">
    <source>
        <dbReference type="ARBA" id="ARBA00022989"/>
    </source>
</evidence>
<proteinExistence type="predicted"/>
<dbReference type="Pfam" id="PF07681">
    <property type="entry name" value="DoxX"/>
    <property type="match status" value="1"/>
</dbReference>
<keyword evidence="2 5" id="KW-0812">Transmembrane</keyword>
<keyword evidence="4 5" id="KW-0472">Membrane</keyword>
<evidence type="ECO:0000256" key="2">
    <source>
        <dbReference type="ARBA" id="ARBA00022692"/>
    </source>
</evidence>
<keyword evidence="3 5" id="KW-1133">Transmembrane helix</keyword>
<comment type="caution">
    <text evidence="6">The sequence shown here is derived from an EMBL/GenBank/DDBJ whole genome shotgun (WGS) entry which is preliminary data.</text>
</comment>
<dbReference type="InterPro" id="IPR032808">
    <property type="entry name" value="DoxX"/>
</dbReference>
<name>A0ABU5JS68_9BACI</name>
<organism evidence="6 7">
    <name type="scientific">Bacillus bingmayongensis</name>
    <dbReference type="NCBI Taxonomy" id="1150157"/>
    <lineage>
        <taxon>Bacteria</taxon>
        <taxon>Bacillati</taxon>
        <taxon>Bacillota</taxon>
        <taxon>Bacilli</taxon>
        <taxon>Bacillales</taxon>
        <taxon>Bacillaceae</taxon>
        <taxon>Bacillus</taxon>
    </lineage>
</organism>
<comment type="subcellular location">
    <subcellularLocation>
        <location evidence="1">Membrane</location>
        <topology evidence="1">Multi-pass membrane protein</topology>
    </subcellularLocation>
</comment>
<dbReference type="EMBL" id="JAXOVW010000005">
    <property type="protein sequence ID" value="MDZ5606234.1"/>
    <property type="molecule type" value="Genomic_DNA"/>
</dbReference>
<feature type="transmembrane region" description="Helical" evidence="5">
    <location>
        <begin position="98"/>
        <end position="117"/>
    </location>
</feature>
<keyword evidence="7" id="KW-1185">Reference proteome</keyword>
<dbReference type="Proteomes" id="UP001291930">
    <property type="component" value="Unassembled WGS sequence"/>
</dbReference>
<feature type="transmembrane region" description="Helical" evidence="5">
    <location>
        <begin position="44"/>
        <end position="66"/>
    </location>
</feature>
<gene>
    <name evidence="6" type="ORF">U2I54_03710</name>
</gene>
<accession>A0ABU5JS68</accession>
<protein>
    <submittedName>
        <fullName evidence="6">DoxX family membrane protein</fullName>
    </submittedName>
</protein>
<feature type="transmembrane region" description="Helical" evidence="5">
    <location>
        <begin position="129"/>
        <end position="150"/>
    </location>
</feature>
<evidence type="ECO:0000313" key="6">
    <source>
        <dbReference type="EMBL" id="MDZ5606234.1"/>
    </source>
</evidence>
<evidence type="ECO:0000313" key="7">
    <source>
        <dbReference type="Proteomes" id="UP001291930"/>
    </source>
</evidence>
<evidence type="ECO:0000256" key="1">
    <source>
        <dbReference type="ARBA" id="ARBA00004141"/>
    </source>
</evidence>
<dbReference type="RefSeq" id="WP_374216823.1">
    <property type="nucleotide sequence ID" value="NZ_JAXOVW010000005.1"/>
</dbReference>
<evidence type="ECO:0000256" key="5">
    <source>
        <dbReference type="SAM" id="Phobius"/>
    </source>
</evidence>
<evidence type="ECO:0000256" key="4">
    <source>
        <dbReference type="ARBA" id="ARBA00023136"/>
    </source>
</evidence>
<reference evidence="7" key="1">
    <citation type="submission" date="2023-11" db="EMBL/GenBank/DDBJ databases">
        <title>Genome Sequence of Bacillus pseudomycoides stain BUPM19.</title>
        <authorList>
            <person name="Farhat A."/>
        </authorList>
    </citation>
    <scope>NUCLEOTIDE SEQUENCE [LARGE SCALE GENOMIC DNA]</scope>
    <source>
        <strain evidence="7">BUPM19</strain>
    </source>
</reference>
<sequence>MKKFSIPILYFGTGFSLCWVAIEKLVSPSMAVDVVMKHNVPTFGFIPDVFIVLYAFIEIVIGYLLIVGILNRTLAAIVTIIFMLTTLIFGITEIIGHFMLHVVLIIFLIEGTTDYLMPIKLHHERIAQVFFLFVNFFFVLFTTLTLYYVLMN</sequence>